<dbReference type="STRING" id="584708.Apau_1964"/>
<keyword evidence="12" id="KW-1185">Reference proteome</keyword>
<feature type="binding site" evidence="8">
    <location>
        <position position="180"/>
    </location>
    <ligand>
        <name>L-tyrosine</name>
        <dbReference type="ChEBI" id="CHEBI:58315"/>
    </ligand>
</feature>
<dbReference type="PANTHER" id="PTHR11766">
    <property type="entry name" value="TYROSYL-TRNA SYNTHETASE"/>
    <property type="match status" value="1"/>
</dbReference>
<dbReference type="InterPro" id="IPR036986">
    <property type="entry name" value="S4_RNA-bd_sf"/>
</dbReference>
<dbReference type="GO" id="GO:0006437">
    <property type="term" value="P:tyrosyl-tRNA aminoacylation"/>
    <property type="evidence" value="ECO:0007669"/>
    <property type="project" value="UniProtKB-UniRule"/>
</dbReference>
<dbReference type="eggNOG" id="COG0162">
    <property type="taxonomic scope" value="Bacteria"/>
</dbReference>
<feature type="binding site" evidence="8">
    <location>
        <position position="176"/>
    </location>
    <ligand>
        <name>L-tyrosine</name>
        <dbReference type="ChEBI" id="CHEBI:58315"/>
    </ligand>
</feature>
<dbReference type="HAMAP" id="MF_02006">
    <property type="entry name" value="Tyr_tRNA_synth_type1"/>
    <property type="match status" value="1"/>
</dbReference>
<dbReference type="OrthoDB" id="9804243at2"/>
<dbReference type="CDD" id="cd00805">
    <property type="entry name" value="TyrRS_core"/>
    <property type="match status" value="1"/>
</dbReference>
<name>E3CX31_9BACT</name>
<gene>
    <name evidence="8" type="primary">tyrS</name>
    <name evidence="11" type="ORF">Apau_1964</name>
</gene>
<dbReference type="GO" id="GO:0005829">
    <property type="term" value="C:cytosol"/>
    <property type="evidence" value="ECO:0007669"/>
    <property type="project" value="TreeGrafter"/>
</dbReference>
<dbReference type="SUPFAM" id="SSF52374">
    <property type="entry name" value="Nucleotidylyl transferase"/>
    <property type="match status" value="1"/>
</dbReference>
<keyword evidence="5 8" id="KW-0648">Protein biosynthesis</keyword>
<evidence type="ECO:0000259" key="10">
    <source>
        <dbReference type="Pfam" id="PF22421"/>
    </source>
</evidence>
<evidence type="ECO:0000313" key="12">
    <source>
        <dbReference type="Proteomes" id="UP000005096"/>
    </source>
</evidence>
<evidence type="ECO:0000256" key="2">
    <source>
        <dbReference type="ARBA" id="ARBA00022741"/>
    </source>
</evidence>
<evidence type="ECO:0000256" key="5">
    <source>
        <dbReference type="ARBA" id="ARBA00022917"/>
    </source>
</evidence>
<dbReference type="SUPFAM" id="SSF55174">
    <property type="entry name" value="Alpha-L RNA-binding motif"/>
    <property type="match status" value="1"/>
</dbReference>
<dbReference type="GO" id="GO:0004831">
    <property type="term" value="F:tyrosine-tRNA ligase activity"/>
    <property type="evidence" value="ECO:0007669"/>
    <property type="project" value="UniProtKB-UniRule"/>
</dbReference>
<dbReference type="EC" id="6.1.1.1" evidence="8"/>
<dbReference type="AlphaFoldDB" id="E3CX31"/>
<dbReference type="InterPro" id="IPR002305">
    <property type="entry name" value="aa-tRNA-synth_Ic"/>
</dbReference>
<evidence type="ECO:0000313" key="11">
    <source>
        <dbReference type="EMBL" id="EFQ24378.1"/>
    </source>
</evidence>
<dbReference type="FunFam" id="1.10.240.10:FF:000001">
    <property type="entry name" value="Tyrosine--tRNA ligase"/>
    <property type="match status" value="1"/>
</dbReference>
<feature type="short sequence motif" description="'KMSKS' region" evidence="8">
    <location>
        <begin position="236"/>
        <end position="240"/>
    </location>
</feature>
<dbReference type="InterPro" id="IPR024107">
    <property type="entry name" value="Tyr-tRNA-ligase_bac_1"/>
</dbReference>
<sequence>MTERKNALEVLSRRGLIEWCSQPEELSSLFEREMVTGYVGFDPSADSLHVGNMVPIMGLAWLQRLGHRPMALVGGGTGLIGDPSGKTKERQLLSEEQVVHNMGCIRGQLERFLDFDRTPNAALLVNNYDWLKKQGYIEFLRDTGKYFSVNYMINREYIRSRLEDPEKSITYTELSYMLLQAFDFHHLYRTQGCLLQMGGNDQQGNLIAGIDLIRKKEGVQAYAATFPLLLTSSGQKFGKSEQGAVYLSPERTSPYRFYQFWINTEDADLPKLLRMYTFWEDEEIGALLAEQAAAPERRTGQKRLAWDFTCRVHGEEVAKRVARASELLFGEFDLSRLDAQVLETLVDEIPTAPLPGDLPRSLADLLAESGACPSKGEAKRLLKGGGVSCNGRKVEREDAAVEPSELLFDRYLFLRLGKKRFHLLRRG</sequence>
<dbReference type="CDD" id="cd00165">
    <property type="entry name" value="S4"/>
    <property type="match status" value="1"/>
</dbReference>
<feature type="binding site" evidence="8">
    <location>
        <position position="239"/>
    </location>
    <ligand>
        <name>ATP</name>
        <dbReference type="ChEBI" id="CHEBI:30616"/>
    </ligand>
</feature>
<keyword evidence="4 9" id="KW-0694">RNA-binding</keyword>
<dbReference type="GO" id="GO:0005524">
    <property type="term" value="F:ATP binding"/>
    <property type="evidence" value="ECO:0007669"/>
    <property type="project" value="UniProtKB-UniRule"/>
</dbReference>
<dbReference type="InterPro" id="IPR024088">
    <property type="entry name" value="Tyr-tRNA-ligase_bac-type"/>
</dbReference>
<reference evidence="11 12" key="1">
    <citation type="journal article" date="2010" name="Stand. Genomic Sci.">
        <title>Non-contiguous finished genome sequence of Aminomonas paucivorans type strain (GLU-3).</title>
        <authorList>
            <person name="Pitluck S."/>
            <person name="Yasawong M."/>
            <person name="Held B."/>
            <person name="Lapidus A."/>
            <person name="Nolan M."/>
            <person name="Copeland A."/>
            <person name="Lucas S."/>
            <person name="Del Rio T.G."/>
            <person name="Tice H."/>
            <person name="Cheng J.F."/>
            <person name="Chertkov O."/>
            <person name="Goodwin L."/>
            <person name="Tapia R."/>
            <person name="Han C."/>
            <person name="Liolios K."/>
            <person name="Ivanova N."/>
            <person name="Mavromatis K."/>
            <person name="Ovchinnikova G."/>
            <person name="Pati A."/>
            <person name="Chen A."/>
            <person name="Palaniappan K."/>
            <person name="Land M."/>
            <person name="Hauser L."/>
            <person name="Chang Y.J."/>
            <person name="Jeffries C.D."/>
            <person name="Pukall R."/>
            <person name="Spring S."/>
            <person name="Rohde M."/>
            <person name="Sikorski J."/>
            <person name="Goker M."/>
            <person name="Woyke T."/>
            <person name="Bristow J."/>
            <person name="Eisen J.A."/>
            <person name="Markowitz V."/>
            <person name="Hugenholtz P."/>
            <person name="Kyrpides N.C."/>
            <person name="Klenk H.P."/>
        </authorList>
    </citation>
    <scope>NUCLEOTIDE SEQUENCE [LARGE SCALE GENOMIC DNA]</scope>
    <source>
        <strain evidence="11 12">DSM 12260</strain>
    </source>
</reference>
<dbReference type="RefSeq" id="WP_006301616.1">
    <property type="nucleotide sequence ID" value="NZ_CM001022.1"/>
</dbReference>
<comment type="subcellular location">
    <subcellularLocation>
        <location evidence="8">Cytoplasm</location>
    </subcellularLocation>
</comment>
<dbReference type="Proteomes" id="UP000005096">
    <property type="component" value="Chromosome"/>
</dbReference>
<comment type="function">
    <text evidence="8">Catalyzes the attachment of tyrosine to tRNA(Tyr) in a two-step reaction: tyrosine is first activated by ATP to form Tyr-AMP and then transferred to the acceptor end of tRNA(Tyr).</text>
</comment>
<dbReference type="Gene3D" id="3.10.290.10">
    <property type="entry name" value="RNA-binding S4 domain"/>
    <property type="match status" value="1"/>
</dbReference>
<evidence type="ECO:0000256" key="4">
    <source>
        <dbReference type="ARBA" id="ARBA00022884"/>
    </source>
</evidence>
<dbReference type="InterPro" id="IPR014729">
    <property type="entry name" value="Rossmann-like_a/b/a_fold"/>
</dbReference>
<dbReference type="EMBL" id="CM001022">
    <property type="protein sequence ID" value="EFQ24378.1"/>
    <property type="molecule type" value="Genomic_DNA"/>
</dbReference>
<dbReference type="PaxDb" id="584708-Apau_1964"/>
<keyword evidence="6 8" id="KW-0030">Aminoacyl-tRNA synthetase</keyword>
<keyword evidence="1 8" id="KW-0436">Ligase</keyword>
<dbReference type="Gene3D" id="3.40.50.620">
    <property type="entry name" value="HUPs"/>
    <property type="match status" value="1"/>
</dbReference>
<dbReference type="PANTHER" id="PTHR11766:SF0">
    <property type="entry name" value="TYROSINE--TRNA LIGASE, MITOCHONDRIAL"/>
    <property type="match status" value="1"/>
</dbReference>
<evidence type="ECO:0000256" key="3">
    <source>
        <dbReference type="ARBA" id="ARBA00022840"/>
    </source>
</evidence>
<protein>
    <recommendedName>
        <fullName evidence="8">Tyrosine--tRNA ligase</fullName>
        <ecNumber evidence="8">6.1.1.1</ecNumber>
    </recommendedName>
    <alternativeName>
        <fullName evidence="8">Tyrosyl-tRNA synthetase</fullName>
        <shortName evidence="8">TyrRS</shortName>
    </alternativeName>
</protein>
<feature type="binding site" evidence="8">
    <location>
        <position position="38"/>
    </location>
    <ligand>
        <name>L-tyrosine</name>
        <dbReference type="ChEBI" id="CHEBI:58315"/>
    </ligand>
</feature>
<evidence type="ECO:0000256" key="6">
    <source>
        <dbReference type="ARBA" id="ARBA00023146"/>
    </source>
</evidence>
<dbReference type="PRINTS" id="PR01040">
    <property type="entry name" value="TRNASYNTHTYR"/>
</dbReference>
<dbReference type="InterPro" id="IPR001412">
    <property type="entry name" value="aa-tRNA-synth_I_CS"/>
</dbReference>
<keyword evidence="2 8" id="KW-0547">Nucleotide-binding</keyword>
<comment type="similarity">
    <text evidence="8">Belongs to the class-I aminoacyl-tRNA synthetase family. TyrS type 1 subfamily.</text>
</comment>
<dbReference type="InterPro" id="IPR002307">
    <property type="entry name" value="Tyr-tRNA-ligase"/>
</dbReference>
<dbReference type="Pfam" id="PF22421">
    <property type="entry name" value="SYY_C-terminal"/>
    <property type="match status" value="1"/>
</dbReference>
<evidence type="ECO:0000256" key="8">
    <source>
        <dbReference type="HAMAP-Rule" id="MF_02006"/>
    </source>
</evidence>
<dbReference type="PROSITE" id="PS00178">
    <property type="entry name" value="AA_TRNA_LIGASE_I"/>
    <property type="match status" value="1"/>
</dbReference>
<keyword evidence="8" id="KW-0963">Cytoplasm</keyword>
<proteinExistence type="inferred from homology"/>
<dbReference type="PROSITE" id="PS50889">
    <property type="entry name" value="S4"/>
    <property type="match status" value="1"/>
</dbReference>
<evidence type="ECO:0000256" key="9">
    <source>
        <dbReference type="PROSITE-ProRule" id="PRU00182"/>
    </source>
</evidence>
<dbReference type="InterPro" id="IPR054608">
    <property type="entry name" value="SYY-like_C"/>
</dbReference>
<dbReference type="HOGENOM" id="CLU_024003_0_3_0"/>
<organism evidence="11 12">
    <name type="scientific">Aminomonas paucivorans DSM 12260</name>
    <dbReference type="NCBI Taxonomy" id="584708"/>
    <lineage>
        <taxon>Bacteria</taxon>
        <taxon>Thermotogati</taxon>
        <taxon>Synergistota</taxon>
        <taxon>Synergistia</taxon>
        <taxon>Synergistales</taxon>
        <taxon>Synergistaceae</taxon>
        <taxon>Aminomonas</taxon>
    </lineage>
</organism>
<dbReference type="GO" id="GO:0003723">
    <property type="term" value="F:RNA binding"/>
    <property type="evidence" value="ECO:0007669"/>
    <property type="project" value="UniProtKB-KW"/>
</dbReference>
<feature type="short sequence motif" description="'HIGH' region" evidence="8">
    <location>
        <begin position="43"/>
        <end position="52"/>
    </location>
</feature>
<evidence type="ECO:0000256" key="1">
    <source>
        <dbReference type="ARBA" id="ARBA00022598"/>
    </source>
</evidence>
<dbReference type="NCBIfam" id="TIGR00234">
    <property type="entry name" value="tyrS"/>
    <property type="match status" value="1"/>
</dbReference>
<evidence type="ECO:0000256" key="7">
    <source>
        <dbReference type="ARBA" id="ARBA00048248"/>
    </source>
</evidence>
<comment type="catalytic activity">
    <reaction evidence="7 8">
        <text>tRNA(Tyr) + L-tyrosine + ATP = L-tyrosyl-tRNA(Tyr) + AMP + diphosphate + H(+)</text>
        <dbReference type="Rhea" id="RHEA:10220"/>
        <dbReference type="Rhea" id="RHEA-COMP:9706"/>
        <dbReference type="Rhea" id="RHEA-COMP:9707"/>
        <dbReference type="ChEBI" id="CHEBI:15378"/>
        <dbReference type="ChEBI" id="CHEBI:30616"/>
        <dbReference type="ChEBI" id="CHEBI:33019"/>
        <dbReference type="ChEBI" id="CHEBI:58315"/>
        <dbReference type="ChEBI" id="CHEBI:78442"/>
        <dbReference type="ChEBI" id="CHEBI:78536"/>
        <dbReference type="ChEBI" id="CHEBI:456215"/>
        <dbReference type="EC" id="6.1.1.1"/>
    </reaction>
</comment>
<dbReference type="Pfam" id="PF00579">
    <property type="entry name" value="tRNA-synt_1b"/>
    <property type="match status" value="1"/>
</dbReference>
<keyword evidence="3 8" id="KW-0067">ATP-binding</keyword>
<accession>E3CX31</accession>
<comment type="subunit">
    <text evidence="8">Homodimer.</text>
</comment>
<dbReference type="Gene3D" id="1.10.240.10">
    <property type="entry name" value="Tyrosyl-Transfer RNA Synthetase"/>
    <property type="match status" value="1"/>
</dbReference>
<feature type="domain" description="Tyrosine--tRNA ligase SYY-like C-terminal" evidence="10">
    <location>
        <begin position="343"/>
        <end position="424"/>
    </location>
</feature>